<name>A0ABU5ZUQ7_9FLAO</name>
<accession>A0ABU5ZUQ7</accession>
<dbReference type="InterPro" id="IPR036390">
    <property type="entry name" value="WH_DNA-bd_sf"/>
</dbReference>
<dbReference type="RefSeq" id="WP_324179851.1">
    <property type="nucleotide sequence ID" value="NZ_BAABAW010000007.1"/>
</dbReference>
<gene>
    <name evidence="2" type="ORF">U6A24_10135</name>
</gene>
<proteinExistence type="predicted"/>
<evidence type="ECO:0000313" key="2">
    <source>
        <dbReference type="EMBL" id="MEB3345822.1"/>
    </source>
</evidence>
<keyword evidence="3" id="KW-1185">Reference proteome</keyword>
<evidence type="ECO:0000259" key="1">
    <source>
        <dbReference type="PROSITE" id="PS50934"/>
    </source>
</evidence>
<dbReference type="InterPro" id="IPR036388">
    <property type="entry name" value="WH-like_DNA-bd_sf"/>
</dbReference>
<comment type="caution">
    <text evidence="2">The sequence shown here is derived from an EMBL/GenBank/DDBJ whole genome shotgun (WGS) entry which is preliminary data.</text>
</comment>
<dbReference type="Gene3D" id="1.10.10.10">
    <property type="entry name" value="Winged helix-like DNA-binding domain superfamily/Winged helix DNA-binding domain"/>
    <property type="match status" value="1"/>
</dbReference>
<dbReference type="PROSITE" id="PS50934">
    <property type="entry name" value="SWIRM"/>
    <property type="match status" value="1"/>
</dbReference>
<dbReference type="Proteomes" id="UP001327027">
    <property type="component" value="Unassembled WGS sequence"/>
</dbReference>
<feature type="domain" description="SWIRM" evidence="1">
    <location>
        <begin position="1"/>
        <end position="76"/>
    </location>
</feature>
<evidence type="ECO:0000313" key="3">
    <source>
        <dbReference type="Proteomes" id="UP001327027"/>
    </source>
</evidence>
<dbReference type="SUPFAM" id="SSF46785">
    <property type="entry name" value="Winged helix' DNA-binding domain"/>
    <property type="match status" value="1"/>
</dbReference>
<reference evidence="2 3" key="1">
    <citation type="journal article" date="2013" name="Int. J. Syst. Evol. Microbiol.">
        <title>Aquimarina gracilis sp. nov., isolated from the gut microflora of a mussel, Mytilus coruscus, and emended description of Aquimarina spongiae.</title>
        <authorList>
            <person name="Park S.C."/>
            <person name="Choe H.N."/>
            <person name="Baik K.S."/>
            <person name="Seong C.N."/>
        </authorList>
    </citation>
    <scope>NUCLEOTIDE SEQUENCE [LARGE SCALE GENOMIC DNA]</scope>
    <source>
        <strain evidence="2 3">PSC32</strain>
    </source>
</reference>
<protein>
    <recommendedName>
        <fullName evidence="1">SWIRM domain-containing protein</fullName>
    </recommendedName>
</protein>
<organism evidence="2 3">
    <name type="scientific">Aquimarina gracilis</name>
    <dbReference type="NCBI Taxonomy" id="874422"/>
    <lineage>
        <taxon>Bacteria</taxon>
        <taxon>Pseudomonadati</taxon>
        <taxon>Bacteroidota</taxon>
        <taxon>Flavobacteriia</taxon>
        <taxon>Flavobacteriales</taxon>
        <taxon>Flavobacteriaceae</taxon>
        <taxon>Aquimarina</taxon>
    </lineage>
</organism>
<sequence>MENMIERYAIAFKEENYPPIAGKILGLFLISNQEHFTFEELMEGVSASKSATSKALKFLIEKGEVNYNVFKGSKRKRHFHLDIQGGIDRIKRLIDGYKMQNQLWKETLALRNQDNIQLNNFLIDNINFSDEHIQYIDKTIKKYFDKSI</sequence>
<dbReference type="InterPro" id="IPR007526">
    <property type="entry name" value="SWIRM"/>
</dbReference>
<dbReference type="EMBL" id="JAYKLX010000004">
    <property type="protein sequence ID" value="MEB3345822.1"/>
    <property type="molecule type" value="Genomic_DNA"/>
</dbReference>